<keyword evidence="2" id="KW-1133">Transmembrane helix</keyword>
<dbReference type="EMBL" id="QWGB01000004">
    <property type="protein sequence ID" value="RIJ26033.1"/>
    <property type="molecule type" value="Genomic_DNA"/>
</dbReference>
<keyword evidence="2" id="KW-0472">Membrane</keyword>
<evidence type="ECO:0000256" key="2">
    <source>
        <dbReference type="SAM" id="Phobius"/>
    </source>
</evidence>
<protein>
    <submittedName>
        <fullName evidence="3">Uncharacterized protein</fullName>
    </submittedName>
</protein>
<evidence type="ECO:0000256" key="1">
    <source>
        <dbReference type="SAM" id="MobiDB-lite"/>
    </source>
</evidence>
<keyword evidence="2" id="KW-0812">Transmembrane</keyword>
<sequence length="92" mass="9889">MKGVEMSPERKTVQEHAGTASAPTEATSSRPETACPERHDGSQSPARQLQDDLESRLVPEARSSTLRQIAQALVTASGLTMVMGFFVFNAIS</sequence>
<comment type="caution">
    <text evidence="3">The sequence shown here is derived from an EMBL/GenBank/DDBJ whole genome shotgun (WGS) entry which is preliminary data.</text>
</comment>
<dbReference type="AlphaFoldDB" id="A0A399R547"/>
<feature type="transmembrane region" description="Helical" evidence="2">
    <location>
        <begin position="72"/>
        <end position="91"/>
    </location>
</feature>
<proteinExistence type="predicted"/>
<reference evidence="3 4" key="1">
    <citation type="submission" date="2018-08" db="EMBL/GenBank/DDBJ databases">
        <title>Henriciella mobilis sp. nov., isolated from seawater.</title>
        <authorList>
            <person name="Cheng H."/>
            <person name="Wu Y.-H."/>
            <person name="Xu X.-W."/>
            <person name="Guo L.-L."/>
        </authorList>
    </citation>
    <scope>NUCLEOTIDE SEQUENCE [LARGE SCALE GENOMIC DNA]</scope>
    <source>
        <strain evidence="3 4">CCUG66934</strain>
    </source>
</reference>
<feature type="compositionally biased region" description="Polar residues" evidence="1">
    <location>
        <begin position="21"/>
        <end position="31"/>
    </location>
</feature>
<accession>A0A399R547</accession>
<keyword evidence="4" id="KW-1185">Reference proteome</keyword>
<dbReference type="Proteomes" id="UP000265431">
    <property type="component" value="Unassembled WGS sequence"/>
</dbReference>
<feature type="region of interest" description="Disordered" evidence="1">
    <location>
        <begin position="1"/>
        <end position="52"/>
    </location>
</feature>
<evidence type="ECO:0000313" key="3">
    <source>
        <dbReference type="EMBL" id="RIJ26033.1"/>
    </source>
</evidence>
<name>A0A399R547_9PROT</name>
<organism evidence="3 4">
    <name type="scientific">Henriciella barbarensis</name>
    <dbReference type="NCBI Taxonomy" id="86342"/>
    <lineage>
        <taxon>Bacteria</taxon>
        <taxon>Pseudomonadati</taxon>
        <taxon>Pseudomonadota</taxon>
        <taxon>Alphaproteobacteria</taxon>
        <taxon>Hyphomonadales</taxon>
        <taxon>Hyphomonadaceae</taxon>
        <taxon>Henriciella</taxon>
    </lineage>
</organism>
<evidence type="ECO:0000313" key="4">
    <source>
        <dbReference type="Proteomes" id="UP000265431"/>
    </source>
</evidence>
<gene>
    <name evidence="3" type="ORF">D1224_02660</name>
</gene>